<protein>
    <submittedName>
        <fullName evidence="6">Response regulator transcription factor</fullName>
    </submittedName>
</protein>
<dbReference type="PANTHER" id="PTHR44688">
    <property type="entry name" value="DNA-BINDING TRANSCRIPTIONAL ACTIVATOR DEVR_DOSR"/>
    <property type="match status" value="1"/>
</dbReference>
<keyword evidence="1" id="KW-0805">Transcription regulation</keyword>
<evidence type="ECO:0000259" key="5">
    <source>
        <dbReference type="PROSITE" id="PS50043"/>
    </source>
</evidence>
<evidence type="ECO:0000256" key="3">
    <source>
        <dbReference type="ARBA" id="ARBA00023163"/>
    </source>
</evidence>
<dbReference type="GO" id="GO:0006355">
    <property type="term" value="P:regulation of DNA-templated transcription"/>
    <property type="evidence" value="ECO:0007669"/>
    <property type="project" value="InterPro"/>
</dbReference>
<dbReference type="Proteomes" id="UP000306740">
    <property type="component" value="Unassembled WGS sequence"/>
</dbReference>
<evidence type="ECO:0000256" key="4">
    <source>
        <dbReference type="SAM" id="MobiDB-lite"/>
    </source>
</evidence>
<comment type="caution">
    <text evidence="6">The sequence shown here is derived from an EMBL/GenBank/DDBJ whole genome shotgun (WGS) entry which is preliminary data.</text>
</comment>
<evidence type="ECO:0000256" key="2">
    <source>
        <dbReference type="ARBA" id="ARBA00023125"/>
    </source>
</evidence>
<evidence type="ECO:0000313" key="6">
    <source>
        <dbReference type="EMBL" id="TNC34872.1"/>
    </source>
</evidence>
<keyword evidence="2" id="KW-0238">DNA-binding</keyword>
<dbReference type="PROSITE" id="PS50043">
    <property type="entry name" value="HTH_LUXR_2"/>
    <property type="match status" value="1"/>
</dbReference>
<dbReference type="SMART" id="SM00421">
    <property type="entry name" value="HTH_LUXR"/>
    <property type="match status" value="1"/>
</dbReference>
<dbReference type="SUPFAM" id="SSF46894">
    <property type="entry name" value="C-terminal effector domain of the bipartite response regulators"/>
    <property type="match status" value="1"/>
</dbReference>
<keyword evidence="3" id="KW-0804">Transcription</keyword>
<dbReference type="Pfam" id="PF00196">
    <property type="entry name" value="GerE"/>
    <property type="match status" value="1"/>
</dbReference>
<feature type="domain" description="HTH luxR-type" evidence="5">
    <location>
        <begin position="89"/>
        <end position="154"/>
    </location>
</feature>
<dbReference type="OrthoDB" id="3178272at2"/>
<dbReference type="PRINTS" id="PR00038">
    <property type="entry name" value="HTHLUXR"/>
</dbReference>
<organism evidence="6 7">
    <name type="scientific">Mumia zhuanghuii</name>
    <dbReference type="NCBI Taxonomy" id="2585211"/>
    <lineage>
        <taxon>Bacteria</taxon>
        <taxon>Bacillati</taxon>
        <taxon>Actinomycetota</taxon>
        <taxon>Actinomycetes</taxon>
        <taxon>Propionibacteriales</taxon>
        <taxon>Nocardioidaceae</taxon>
        <taxon>Mumia</taxon>
    </lineage>
</organism>
<gene>
    <name evidence="6" type="ORF">FHE65_27325</name>
</gene>
<accession>A0A5C4MFK9</accession>
<dbReference type="CDD" id="cd06170">
    <property type="entry name" value="LuxR_C_like"/>
    <property type="match status" value="1"/>
</dbReference>
<evidence type="ECO:0000256" key="1">
    <source>
        <dbReference type="ARBA" id="ARBA00023015"/>
    </source>
</evidence>
<dbReference type="InterPro" id="IPR036388">
    <property type="entry name" value="WH-like_DNA-bd_sf"/>
</dbReference>
<dbReference type="PANTHER" id="PTHR44688:SF16">
    <property type="entry name" value="DNA-BINDING TRANSCRIPTIONAL ACTIVATOR DEVR_DOSR"/>
    <property type="match status" value="1"/>
</dbReference>
<proteinExistence type="predicted"/>
<dbReference type="InterPro" id="IPR000792">
    <property type="entry name" value="Tscrpt_reg_LuxR_C"/>
</dbReference>
<evidence type="ECO:0000313" key="7">
    <source>
        <dbReference type="Proteomes" id="UP000306740"/>
    </source>
</evidence>
<dbReference type="InterPro" id="IPR016032">
    <property type="entry name" value="Sig_transdc_resp-reg_C-effctor"/>
</dbReference>
<dbReference type="GO" id="GO:0003677">
    <property type="term" value="F:DNA binding"/>
    <property type="evidence" value="ECO:0007669"/>
    <property type="project" value="UniProtKB-KW"/>
</dbReference>
<dbReference type="Gene3D" id="1.10.10.10">
    <property type="entry name" value="Winged helix-like DNA-binding domain superfamily/Winged helix DNA-binding domain"/>
    <property type="match status" value="1"/>
</dbReference>
<name>A0A5C4MFK9_9ACTN</name>
<feature type="region of interest" description="Disordered" evidence="4">
    <location>
        <begin position="150"/>
        <end position="179"/>
    </location>
</feature>
<reference evidence="6 7" key="1">
    <citation type="submission" date="2019-05" db="EMBL/GenBank/DDBJ databases">
        <title>Mumia sp. nov., isolated from the intestinal contents of plateau pika (Ochotona curzoniae) in the Qinghai-Tibet plateau of China.</title>
        <authorList>
            <person name="Tian Z."/>
        </authorList>
    </citation>
    <scope>NUCLEOTIDE SEQUENCE [LARGE SCALE GENOMIC DNA]</scope>
    <source>
        <strain evidence="7">527</strain>
    </source>
</reference>
<dbReference type="EMBL" id="VDFR01000150">
    <property type="protein sequence ID" value="TNC34872.1"/>
    <property type="molecule type" value="Genomic_DNA"/>
</dbReference>
<dbReference type="AlphaFoldDB" id="A0A5C4MFK9"/>
<sequence length="179" mass="19441">MLLGPGESPQMLPPVLVSLLTSLGIGFHQLGLPIRNEPERVFEGYVLVRDDPFPRWSLPRARALHDLVRGLESHLRLRAAAGTVAAAPAPDDEARLTPRERTILAMLAESRTAESIGRSLGISARTVHKHLENVYRKLGVSDRVAAVTSAQRRGLVEPGGEPGTRDGRLDPTDEVSAPR</sequence>